<gene>
    <name evidence="2" type="ORF">ACFQ3T_22805</name>
</gene>
<keyword evidence="3" id="KW-1185">Reference proteome</keyword>
<feature type="region of interest" description="Disordered" evidence="1">
    <location>
        <begin position="35"/>
        <end position="81"/>
    </location>
</feature>
<organism evidence="2 3">
    <name type="scientific">Saccharothrix hoggarensis</name>
    <dbReference type="NCBI Taxonomy" id="913853"/>
    <lineage>
        <taxon>Bacteria</taxon>
        <taxon>Bacillati</taxon>
        <taxon>Actinomycetota</taxon>
        <taxon>Actinomycetes</taxon>
        <taxon>Pseudonocardiales</taxon>
        <taxon>Pseudonocardiaceae</taxon>
        <taxon>Saccharothrix</taxon>
    </lineage>
</organism>
<evidence type="ECO:0000256" key="1">
    <source>
        <dbReference type="SAM" id="MobiDB-lite"/>
    </source>
</evidence>
<proteinExistence type="predicted"/>
<evidence type="ECO:0000313" key="2">
    <source>
        <dbReference type="EMBL" id="MFD1149972.1"/>
    </source>
</evidence>
<dbReference type="EMBL" id="JBHTLK010000132">
    <property type="protein sequence ID" value="MFD1149972.1"/>
    <property type="molecule type" value="Genomic_DNA"/>
</dbReference>
<accession>A0ABW3QYQ7</accession>
<sequence>MRPRSANPSAANPSTSRIITCRPCIPTKCGTRRSPPVVLHPVTGIPGPPSGTPTPCPAASSTDRPPASTAVTRFPGCDTIR</sequence>
<reference evidence="3" key="1">
    <citation type="journal article" date="2019" name="Int. J. Syst. Evol. Microbiol.">
        <title>The Global Catalogue of Microorganisms (GCM) 10K type strain sequencing project: providing services to taxonomists for standard genome sequencing and annotation.</title>
        <authorList>
            <consortium name="The Broad Institute Genomics Platform"/>
            <consortium name="The Broad Institute Genome Sequencing Center for Infectious Disease"/>
            <person name="Wu L."/>
            <person name="Ma J."/>
        </authorList>
    </citation>
    <scope>NUCLEOTIDE SEQUENCE [LARGE SCALE GENOMIC DNA]</scope>
    <source>
        <strain evidence="3">CCUG 60214</strain>
    </source>
</reference>
<dbReference type="RefSeq" id="WP_380725645.1">
    <property type="nucleotide sequence ID" value="NZ_JBHTLK010000132.1"/>
</dbReference>
<dbReference type="Proteomes" id="UP001597168">
    <property type="component" value="Unassembled WGS sequence"/>
</dbReference>
<comment type="caution">
    <text evidence="2">The sequence shown here is derived from an EMBL/GenBank/DDBJ whole genome shotgun (WGS) entry which is preliminary data.</text>
</comment>
<evidence type="ECO:0000313" key="3">
    <source>
        <dbReference type="Proteomes" id="UP001597168"/>
    </source>
</evidence>
<protein>
    <submittedName>
        <fullName evidence="2">Uncharacterized protein</fullName>
    </submittedName>
</protein>
<feature type="compositionally biased region" description="Pro residues" evidence="1">
    <location>
        <begin position="46"/>
        <end position="56"/>
    </location>
</feature>
<name>A0ABW3QYQ7_9PSEU</name>